<feature type="region of interest" description="Disordered" evidence="1">
    <location>
        <begin position="1"/>
        <end position="24"/>
    </location>
</feature>
<organism evidence="2 3">
    <name type="scientific">Iphiclides podalirius</name>
    <name type="common">scarce swallowtail</name>
    <dbReference type="NCBI Taxonomy" id="110791"/>
    <lineage>
        <taxon>Eukaryota</taxon>
        <taxon>Metazoa</taxon>
        <taxon>Ecdysozoa</taxon>
        <taxon>Arthropoda</taxon>
        <taxon>Hexapoda</taxon>
        <taxon>Insecta</taxon>
        <taxon>Pterygota</taxon>
        <taxon>Neoptera</taxon>
        <taxon>Endopterygota</taxon>
        <taxon>Lepidoptera</taxon>
        <taxon>Glossata</taxon>
        <taxon>Ditrysia</taxon>
        <taxon>Papilionoidea</taxon>
        <taxon>Papilionidae</taxon>
        <taxon>Papilioninae</taxon>
        <taxon>Iphiclides</taxon>
    </lineage>
</organism>
<keyword evidence="3" id="KW-1185">Reference proteome</keyword>
<evidence type="ECO:0000313" key="2">
    <source>
        <dbReference type="EMBL" id="CAH2073113.1"/>
    </source>
</evidence>
<dbReference type="EMBL" id="OW152819">
    <property type="protein sequence ID" value="CAH2073113.1"/>
    <property type="molecule type" value="Genomic_DNA"/>
</dbReference>
<evidence type="ECO:0000256" key="1">
    <source>
        <dbReference type="SAM" id="MobiDB-lite"/>
    </source>
</evidence>
<name>A0ABN8J3B2_9NEOP</name>
<feature type="compositionally biased region" description="Low complexity" evidence="1">
    <location>
        <begin position="53"/>
        <end position="68"/>
    </location>
</feature>
<reference evidence="2" key="1">
    <citation type="submission" date="2022-03" db="EMBL/GenBank/DDBJ databases">
        <authorList>
            <person name="Martin H S."/>
        </authorList>
    </citation>
    <scope>NUCLEOTIDE SEQUENCE</scope>
</reference>
<protein>
    <submittedName>
        <fullName evidence="2">Uncharacterized protein</fullName>
    </submittedName>
</protein>
<feature type="region of interest" description="Disordered" evidence="1">
    <location>
        <begin position="37"/>
        <end position="68"/>
    </location>
</feature>
<dbReference type="Proteomes" id="UP000837857">
    <property type="component" value="Chromosome 7"/>
</dbReference>
<proteinExistence type="predicted"/>
<sequence>MFRMSSGRNASKWRRKRKVVSAQSPITPFEIVSSAWKSVNSRAPSDRSRRPSRSGPLAASRSRTPTCT</sequence>
<gene>
    <name evidence="2" type="ORF">IPOD504_LOCUS15490</name>
</gene>
<evidence type="ECO:0000313" key="3">
    <source>
        <dbReference type="Proteomes" id="UP000837857"/>
    </source>
</evidence>
<feature type="non-terminal residue" evidence="2">
    <location>
        <position position="68"/>
    </location>
</feature>
<accession>A0ABN8J3B2</accession>